<dbReference type="InterPro" id="IPR013783">
    <property type="entry name" value="Ig-like_fold"/>
</dbReference>
<dbReference type="Pfam" id="PF00635">
    <property type="entry name" value="Motile_Sperm"/>
    <property type="match status" value="1"/>
</dbReference>
<organism evidence="2 3">
    <name type="scientific">Meloidogyne graminicola</name>
    <dbReference type="NCBI Taxonomy" id="189291"/>
    <lineage>
        <taxon>Eukaryota</taxon>
        <taxon>Metazoa</taxon>
        <taxon>Ecdysozoa</taxon>
        <taxon>Nematoda</taxon>
        <taxon>Chromadorea</taxon>
        <taxon>Rhabditida</taxon>
        <taxon>Tylenchina</taxon>
        <taxon>Tylenchomorpha</taxon>
        <taxon>Tylenchoidea</taxon>
        <taxon>Meloidogynidae</taxon>
        <taxon>Meloidogyninae</taxon>
        <taxon>Meloidogyne</taxon>
    </lineage>
</organism>
<dbReference type="Proteomes" id="UP000605970">
    <property type="component" value="Unassembled WGS sequence"/>
</dbReference>
<dbReference type="InterPro" id="IPR000535">
    <property type="entry name" value="MSP_dom"/>
</dbReference>
<dbReference type="PANTHER" id="PTHR22947">
    <property type="entry name" value="MAJOR SPERM PROTEIN"/>
    <property type="match status" value="1"/>
</dbReference>
<accession>A0A8T0A1N2</accession>
<comment type="caution">
    <text evidence="2">The sequence shown here is derived from an EMBL/GenBank/DDBJ whole genome shotgun (WGS) entry which is preliminary data.</text>
</comment>
<evidence type="ECO:0000259" key="1">
    <source>
        <dbReference type="PROSITE" id="PS50202"/>
    </source>
</evidence>
<keyword evidence="3" id="KW-1185">Reference proteome</keyword>
<dbReference type="InterPro" id="IPR008962">
    <property type="entry name" value="PapD-like_sf"/>
</dbReference>
<evidence type="ECO:0000313" key="2">
    <source>
        <dbReference type="EMBL" id="KAF7639305.1"/>
    </source>
</evidence>
<dbReference type="PROSITE" id="PS50202">
    <property type="entry name" value="MSP"/>
    <property type="match status" value="1"/>
</dbReference>
<dbReference type="InterPro" id="IPR051774">
    <property type="entry name" value="Sperm-specific_class_P"/>
</dbReference>
<reference evidence="2" key="1">
    <citation type="journal article" date="2020" name="Ecol. Evol.">
        <title>Genome structure and content of the rice root-knot nematode (Meloidogyne graminicola).</title>
        <authorList>
            <person name="Phan N.T."/>
            <person name="Danchin E.G.J."/>
            <person name="Klopp C."/>
            <person name="Perfus-Barbeoch L."/>
            <person name="Kozlowski D.K."/>
            <person name="Koutsovoulos G.D."/>
            <person name="Lopez-Roques C."/>
            <person name="Bouchez O."/>
            <person name="Zahm M."/>
            <person name="Besnard G."/>
            <person name="Bellafiore S."/>
        </authorList>
    </citation>
    <scope>NUCLEOTIDE SEQUENCE</scope>
    <source>
        <strain evidence="2">VN-18</strain>
    </source>
</reference>
<dbReference type="OrthoDB" id="264603at2759"/>
<evidence type="ECO:0000313" key="3">
    <source>
        <dbReference type="Proteomes" id="UP000605970"/>
    </source>
</evidence>
<feature type="domain" description="MSP" evidence="1">
    <location>
        <begin position="4"/>
        <end position="113"/>
    </location>
</feature>
<dbReference type="AlphaFoldDB" id="A0A8T0A1N2"/>
<proteinExistence type="predicted"/>
<dbReference type="SUPFAM" id="SSF49354">
    <property type="entry name" value="PapD-like"/>
    <property type="match status" value="1"/>
</dbReference>
<protein>
    <submittedName>
        <fullName evidence="2">MSP domain-containing protein</fullName>
    </submittedName>
</protein>
<dbReference type="Gene3D" id="2.60.40.10">
    <property type="entry name" value="Immunoglobulins"/>
    <property type="match status" value="1"/>
</dbReference>
<name>A0A8T0A1N2_9BILA</name>
<dbReference type="PANTHER" id="PTHR22947:SF3">
    <property type="entry name" value="MSP DOMAIN-CONTAINING PROTEIN-RELATED"/>
    <property type="match status" value="1"/>
</dbReference>
<gene>
    <name evidence="2" type="ORF">Mgra_00001265</name>
</gene>
<dbReference type="EMBL" id="JABEBT010000006">
    <property type="protein sequence ID" value="KAF7639305.1"/>
    <property type="molecule type" value="Genomic_DNA"/>
</dbReference>
<sequence length="113" mass="11821">MATPVTINPSSIEVPSAGGNVTLELQNSAPEARYCFKVKSTDNAHYRVKPVFGFVEAGGAGQLEVTRLAGPPSNDDRLEILFLPVDAEAPDPKAPFSAGTSPAFVLDVPLVAV</sequence>